<dbReference type="PROSITE" id="PS00018">
    <property type="entry name" value="EF_HAND_1"/>
    <property type="match status" value="3"/>
</dbReference>
<dbReference type="InterPro" id="IPR018247">
    <property type="entry name" value="EF_Hand_1_Ca_BS"/>
</dbReference>
<feature type="domain" description="EF-hand" evidence="7">
    <location>
        <begin position="49"/>
        <end position="84"/>
    </location>
</feature>
<dbReference type="AlphaFoldDB" id="A0A9Q0LJP6"/>
<dbReference type="PANTHER" id="PTHR23055:SF178">
    <property type="entry name" value="NEUROCALCIN HOMOLOG"/>
    <property type="match status" value="1"/>
</dbReference>
<dbReference type="Pfam" id="PF13499">
    <property type="entry name" value="EF-hand_7"/>
    <property type="match status" value="1"/>
</dbReference>
<keyword evidence="9" id="KW-1185">Reference proteome</keyword>
<dbReference type="EMBL" id="JAPDFW010000077">
    <property type="protein sequence ID" value="KAJ5073065.1"/>
    <property type="molecule type" value="Genomic_DNA"/>
</dbReference>
<name>A0A9Q0LJP6_ANAIG</name>
<dbReference type="PROSITE" id="PS50222">
    <property type="entry name" value="EF_HAND_2"/>
    <property type="match status" value="3"/>
</dbReference>
<evidence type="ECO:0000313" key="8">
    <source>
        <dbReference type="EMBL" id="KAJ5073065.1"/>
    </source>
</evidence>
<evidence type="ECO:0000256" key="6">
    <source>
        <dbReference type="ARBA" id="ARBA00023288"/>
    </source>
</evidence>
<evidence type="ECO:0000259" key="7">
    <source>
        <dbReference type="PROSITE" id="PS50222"/>
    </source>
</evidence>
<comment type="similarity">
    <text evidence="1">Belongs to the recoverin family.</text>
</comment>
<evidence type="ECO:0000313" key="9">
    <source>
        <dbReference type="Proteomes" id="UP001149090"/>
    </source>
</evidence>
<dbReference type="SMART" id="SM00054">
    <property type="entry name" value="EFh"/>
    <property type="match status" value="3"/>
</dbReference>
<sequence length="220" mass="24379">MENKKKKKESPGITKKGIKALKASIKKIVKGDPTKCHLTAKHLEELFGLDENGAKLLHLVMDSDGNGTVEFKELLSAMTILSSESDEQKAEMLFDLWDADGNGTLDKNEVMQMIHSTIVVTANILMNEHLKSVKTMRNMKDAQKGGEEDTKKLIQANISREEVQQIVDQMFDEVDVNQDGVLSKEEFRAHCKSSNNATAQFVSGLQDILKPQKGGGCSIF</sequence>
<keyword evidence="2" id="KW-0519">Myristate</keyword>
<dbReference type="InterPro" id="IPR011992">
    <property type="entry name" value="EF-hand-dom_pair"/>
</dbReference>
<dbReference type="PANTHER" id="PTHR23055">
    <property type="entry name" value="CALCIUM BINDING PROTEINS"/>
    <property type="match status" value="1"/>
</dbReference>
<accession>A0A9Q0LJP6</accession>
<keyword evidence="4" id="KW-0677">Repeat</keyword>
<organism evidence="8 9">
    <name type="scientific">Anaeramoeba ignava</name>
    <name type="common">Anaerobic marine amoeba</name>
    <dbReference type="NCBI Taxonomy" id="1746090"/>
    <lineage>
        <taxon>Eukaryota</taxon>
        <taxon>Metamonada</taxon>
        <taxon>Anaeramoebidae</taxon>
        <taxon>Anaeramoeba</taxon>
    </lineage>
</organism>
<dbReference type="PRINTS" id="PR00450">
    <property type="entry name" value="RECOVERIN"/>
</dbReference>
<evidence type="ECO:0000256" key="1">
    <source>
        <dbReference type="ARBA" id="ARBA00006049"/>
    </source>
</evidence>
<dbReference type="OrthoDB" id="191686at2759"/>
<keyword evidence="6" id="KW-0449">Lipoprotein</keyword>
<gene>
    <name evidence="8" type="ORF">M0811_09020</name>
</gene>
<protein>
    <submittedName>
        <fullName evidence="8">Calcium binding protein</fullName>
    </submittedName>
</protein>
<keyword evidence="3" id="KW-0479">Metal-binding</keyword>
<evidence type="ECO:0000256" key="4">
    <source>
        <dbReference type="ARBA" id="ARBA00022737"/>
    </source>
</evidence>
<dbReference type="GO" id="GO:0005509">
    <property type="term" value="F:calcium ion binding"/>
    <property type="evidence" value="ECO:0007669"/>
    <property type="project" value="InterPro"/>
</dbReference>
<evidence type="ECO:0000256" key="5">
    <source>
        <dbReference type="ARBA" id="ARBA00022837"/>
    </source>
</evidence>
<feature type="domain" description="EF-hand" evidence="7">
    <location>
        <begin position="162"/>
        <end position="197"/>
    </location>
</feature>
<evidence type="ECO:0000256" key="3">
    <source>
        <dbReference type="ARBA" id="ARBA00022723"/>
    </source>
</evidence>
<comment type="caution">
    <text evidence="8">The sequence shown here is derived from an EMBL/GenBank/DDBJ whole genome shotgun (WGS) entry which is preliminary data.</text>
</comment>
<dbReference type="InterPro" id="IPR028846">
    <property type="entry name" value="Recoverin"/>
</dbReference>
<evidence type="ECO:0000256" key="2">
    <source>
        <dbReference type="ARBA" id="ARBA00022707"/>
    </source>
</evidence>
<proteinExistence type="inferred from homology"/>
<dbReference type="Gene3D" id="1.10.238.10">
    <property type="entry name" value="EF-hand"/>
    <property type="match status" value="1"/>
</dbReference>
<dbReference type="CDD" id="cd00051">
    <property type="entry name" value="EFh"/>
    <property type="match status" value="2"/>
</dbReference>
<dbReference type="SUPFAM" id="SSF47473">
    <property type="entry name" value="EF-hand"/>
    <property type="match status" value="1"/>
</dbReference>
<dbReference type="Proteomes" id="UP001149090">
    <property type="component" value="Unassembled WGS sequence"/>
</dbReference>
<keyword evidence="5" id="KW-0106">Calcium</keyword>
<dbReference type="InterPro" id="IPR002048">
    <property type="entry name" value="EF_hand_dom"/>
</dbReference>
<feature type="domain" description="EF-hand" evidence="7">
    <location>
        <begin position="85"/>
        <end position="120"/>
    </location>
</feature>
<reference evidence="8" key="1">
    <citation type="submission" date="2022-10" db="EMBL/GenBank/DDBJ databases">
        <title>Novel sulphate-reducing endosymbionts in the free-living metamonad Anaeramoeba.</title>
        <authorList>
            <person name="Jerlstrom-Hultqvist J."/>
            <person name="Cepicka I."/>
            <person name="Gallot-Lavallee L."/>
            <person name="Salas-Leiva D."/>
            <person name="Curtis B.A."/>
            <person name="Zahonova K."/>
            <person name="Pipaliya S."/>
            <person name="Dacks J."/>
            <person name="Roger A.J."/>
        </authorList>
    </citation>
    <scope>NUCLEOTIDE SEQUENCE</scope>
    <source>
        <strain evidence="8">BMAN</strain>
    </source>
</reference>